<dbReference type="Pfam" id="PF11863">
    <property type="entry name" value="DUF3383"/>
    <property type="match status" value="1"/>
</dbReference>
<organism evidence="1 2">
    <name type="scientific">Xanthomonas phage Carpasina</name>
    <dbReference type="NCBI Taxonomy" id="2163636"/>
    <lineage>
        <taxon>Viruses</taxon>
        <taxon>Duplodnaviria</taxon>
        <taxon>Heunggongvirae</taxon>
        <taxon>Uroviricota</taxon>
        <taxon>Caudoviricetes</taxon>
        <taxon>Lindbergviridae</taxon>
        <taxon>Carpasinavirus</taxon>
        <taxon>Carpasinavirus carpasina</taxon>
    </lineage>
</organism>
<dbReference type="EMBL" id="MH059633">
    <property type="protein sequence ID" value="AWD92411.1"/>
    <property type="molecule type" value="Genomic_DNA"/>
</dbReference>
<evidence type="ECO:0008006" key="3">
    <source>
        <dbReference type="Google" id="ProtNLM"/>
    </source>
</evidence>
<reference evidence="1 2" key="1">
    <citation type="submission" date="2018-03" db="EMBL/GenBank/DDBJ databases">
        <title>Phage therapy in agriculture - a green tech approach to combat plant pathogenic bacteria.</title>
        <authorList>
            <person name="Carstens A.B."/>
            <person name="Djurhuus A.M."/>
            <person name="Hansen L.H."/>
        </authorList>
    </citation>
    <scope>NUCLEOTIDE SEQUENCE [LARGE SCALE GENOMIC DNA]</scope>
</reference>
<dbReference type="GeneID" id="54991499"/>
<evidence type="ECO:0000313" key="1">
    <source>
        <dbReference type="EMBL" id="AWD92411.1"/>
    </source>
</evidence>
<accession>A0A2S1GSQ0</accession>
<proteinExistence type="predicted"/>
<keyword evidence="2" id="KW-1185">Reference proteome</keyword>
<protein>
    <recommendedName>
        <fullName evidence="3">Tail sheath protein</fullName>
    </recommendedName>
</protein>
<name>A0A2S1GSQ0_9CAUD</name>
<dbReference type="RefSeq" id="YP_009800992.1">
    <property type="nucleotide sequence ID" value="NC_047962.1"/>
</dbReference>
<evidence type="ECO:0000313" key="2">
    <source>
        <dbReference type="Proteomes" id="UP000246901"/>
    </source>
</evidence>
<sequence length="509" mass="53164">MISQNRYIRIVSGVGAGANVAVRELGMRVITQNALLSPGIVAEFTSPDAVASFFGSNSEEYRRAAAYLGFISKQITSPKRISFSRWVNSPIAPSVVGDTEAKSLANLKAVSAGTLTILVDGVASQVGAIDLSGAASLTAVAALLQTRIRTAVAGQLAASSVTYNTNTNQFTLVGGVTGSGALSVVLGGSPAAPTDAAALLGWGTAGAINVAGQGADTALDAVQKSVAISNNMGSLVFATPQAPMTVEEIAEIALWNHSQNNLYIFSVAVPIGAMDELFAAVKGYSGCALNVLSSTLPNDFIDQAPCEILAATDYSTTNATQNYMFYQFGARNITVSDDATANLADSLRANYIGVTQSAGQQLAFYQRGVLCGDSTAAVDMNTYANEMWIKSAITSAILTFFLAVGRVPANEIGQGQILAILQDPINVAKDNGTISAGATLSVAQQLYITQVSGSATAWRQVATIGYWIDVTFSSYVNENSGLTEWKASYTLIYAKDNAIRFVEGRDILI</sequence>
<dbReference type="InterPro" id="IPR021808">
    <property type="entry name" value="DUF3383"/>
</dbReference>
<dbReference type="Proteomes" id="UP000246901">
    <property type="component" value="Segment"/>
</dbReference>
<dbReference type="KEGG" id="vg:54991499"/>